<accession>A0A8X6WV91</accession>
<sequence>MRMLRIVKQNVRFFSNTTGNIKGEPKNKSNLEFKVRSMRIEDIPQIVELTRLNNFQFPVSALKFWHTQDPDGMKAAVTESG</sequence>
<name>A0A8X6WV91_9ARAC</name>
<dbReference type="OrthoDB" id="6435313at2759"/>
<proteinExistence type="predicted"/>
<organism evidence="1 2">
    <name type="scientific">Trichonephila inaurata madagascariensis</name>
    <dbReference type="NCBI Taxonomy" id="2747483"/>
    <lineage>
        <taxon>Eukaryota</taxon>
        <taxon>Metazoa</taxon>
        <taxon>Ecdysozoa</taxon>
        <taxon>Arthropoda</taxon>
        <taxon>Chelicerata</taxon>
        <taxon>Arachnida</taxon>
        <taxon>Araneae</taxon>
        <taxon>Araneomorphae</taxon>
        <taxon>Entelegynae</taxon>
        <taxon>Araneoidea</taxon>
        <taxon>Nephilidae</taxon>
        <taxon>Trichonephila</taxon>
        <taxon>Trichonephila inaurata</taxon>
    </lineage>
</organism>
<dbReference type="EMBL" id="BMAV01002808">
    <property type="protein sequence ID" value="GFY41968.1"/>
    <property type="molecule type" value="Genomic_DNA"/>
</dbReference>
<dbReference type="Proteomes" id="UP000886998">
    <property type="component" value="Unassembled WGS sequence"/>
</dbReference>
<gene>
    <name evidence="1" type="ORF">TNIN_403251</name>
</gene>
<reference evidence="1" key="1">
    <citation type="submission" date="2020-08" db="EMBL/GenBank/DDBJ databases">
        <title>Multicomponent nature underlies the extraordinary mechanical properties of spider dragline silk.</title>
        <authorList>
            <person name="Kono N."/>
            <person name="Nakamura H."/>
            <person name="Mori M."/>
            <person name="Yoshida Y."/>
            <person name="Ohtoshi R."/>
            <person name="Malay A.D."/>
            <person name="Moran D.A.P."/>
            <person name="Tomita M."/>
            <person name="Numata K."/>
            <person name="Arakawa K."/>
        </authorList>
    </citation>
    <scope>NUCLEOTIDE SEQUENCE</scope>
</reference>
<dbReference type="AlphaFoldDB" id="A0A8X6WV91"/>
<comment type="caution">
    <text evidence="1">The sequence shown here is derived from an EMBL/GenBank/DDBJ whole genome shotgun (WGS) entry which is preliminary data.</text>
</comment>
<keyword evidence="2" id="KW-1185">Reference proteome</keyword>
<protein>
    <submittedName>
        <fullName evidence="1">Uncharacterized protein</fullName>
    </submittedName>
</protein>
<evidence type="ECO:0000313" key="2">
    <source>
        <dbReference type="Proteomes" id="UP000886998"/>
    </source>
</evidence>
<evidence type="ECO:0000313" key="1">
    <source>
        <dbReference type="EMBL" id="GFY41968.1"/>
    </source>
</evidence>